<dbReference type="AlphaFoldDB" id="A0A9Q1K963"/>
<dbReference type="Gene3D" id="1.25.40.20">
    <property type="entry name" value="Ankyrin repeat-containing domain"/>
    <property type="match status" value="1"/>
</dbReference>
<organism evidence="10 11">
    <name type="scientific">Carnegiea gigantea</name>
    <dbReference type="NCBI Taxonomy" id="171969"/>
    <lineage>
        <taxon>Eukaryota</taxon>
        <taxon>Viridiplantae</taxon>
        <taxon>Streptophyta</taxon>
        <taxon>Embryophyta</taxon>
        <taxon>Tracheophyta</taxon>
        <taxon>Spermatophyta</taxon>
        <taxon>Magnoliopsida</taxon>
        <taxon>eudicotyledons</taxon>
        <taxon>Gunneridae</taxon>
        <taxon>Pentapetalae</taxon>
        <taxon>Caryophyllales</taxon>
        <taxon>Cactineae</taxon>
        <taxon>Cactaceae</taxon>
        <taxon>Cactoideae</taxon>
        <taxon>Echinocereeae</taxon>
        <taxon>Carnegiea</taxon>
    </lineage>
</organism>
<dbReference type="InterPro" id="IPR045234">
    <property type="entry name" value="Unkempt-like"/>
</dbReference>
<feature type="repeat" description="ANK" evidence="6">
    <location>
        <begin position="111"/>
        <end position="146"/>
    </location>
</feature>
<dbReference type="InterPro" id="IPR002110">
    <property type="entry name" value="Ankyrin_rpt"/>
</dbReference>
<dbReference type="Pfam" id="PF25512">
    <property type="entry name" value="zf-CCCH_AtC3H23"/>
    <property type="match status" value="1"/>
</dbReference>
<comment type="caution">
    <text evidence="10">The sequence shown here is derived from an EMBL/GenBank/DDBJ whole genome shotgun (WGS) entry which is preliminary data.</text>
</comment>
<evidence type="ECO:0000256" key="3">
    <source>
        <dbReference type="ARBA" id="ARBA00022771"/>
    </source>
</evidence>
<evidence type="ECO:0000313" key="11">
    <source>
        <dbReference type="Proteomes" id="UP001153076"/>
    </source>
</evidence>
<evidence type="ECO:0000256" key="5">
    <source>
        <dbReference type="ARBA" id="ARBA00023125"/>
    </source>
</evidence>
<dbReference type="PROSITE" id="PS50103">
    <property type="entry name" value="ZF_C3H1"/>
    <property type="match status" value="1"/>
</dbReference>
<evidence type="ECO:0000313" key="10">
    <source>
        <dbReference type="EMBL" id="KAJ8438714.1"/>
    </source>
</evidence>
<evidence type="ECO:0000256" key="2">
    <source>
        <dbReference type="ARBA" id="ARBA00022737"/>
    </source>
</evidence>
<dbReference type="SMART" id="SM00356">
    <property type="entry name" value="ZnF_C3H1"/>
    <property type="match status" value="2"/>
</dbReference>
<feature type="domain" description="C3H1-type" evidence="9">
    <location>
        <begin position="240"/>
        <end position="267"/>
    </location>
</feature>
<dbReference type="Pfam" id="PF00023">
    <property type="entry name" value="Ank"/>
    <property type="match status" value="1"/>
</dbReference>
<dbReference type="PROSITE" id="PS50088">
    <property type="entry name" value="ANK_REPEAT"/>
    <property type="match status" value="1"/>
</dbReference>
<dbReference type="GO" id="GO:0003677">
    <property type="term" value="F:DNA binding"/>
    <property type="evidence" value="ECO:0007669"/>
    <property type="project" value="UniProtKB-KW"/>
</dbReference>
<keyword evidence="3 7" id="KW-0863">Zinc-finger</keyword>
<gene>
    <name evidence="10" type="ORF">Cgig2_013760</name>
</gene>
<dbReference type="InterPro" id="IPR000571">
    <property type="entry name" value="Znf_CCCH"/>
</dbReference>
<protein>
    <recommendedName>
        <fullName evidence="9">C3H1-type domain-containing protein</fullName>
    </recommendedName>
</protein>
<keyword evidence="2" id="KW-0677">Repeat</keyword>
<accession>A0A9Q1K963</accession>
<dbReference type="OrthoDB" id="410307at2759"/>
<dbReference type="GO" id="GO:0008270">
    <property type="term" value="F:zinc ion binding"/>
    <property type="evidence" value="ECO:0007669"/>
    <property type="project" value="UniProtKB-KW"/>
</dbReference>
<dbReference type="InterPro" id="IPR057444">
    <property type="entry name" value="Znf-CCCH_AtC3H23-like"/>
</dbReference>
<keyword evidence="11" id="KW-1185">Reference proteome</keyword>
<feature type="region of interest" description="Disordered" evidence="8">
    <location>
        <begin position="331"/>
        <end position="365"/>
    </location>
</feature>
<dbReference type="PANTHER" id="PTHR14493:SF86">
    <property type="entry name" value="ZINC FINGER CCCH DOMAIN-CONTAINING PROTEIN 47"/>
    <property type="match status" value="1"/>
</dbReference>
<dbReference type="InterPro" id="IPR036770">
    <property type="entry name" value="Ankyrin_rpt-contain_sf"/>
</dbReference>
<evidence type="ECO:0000256" key="7">
    <source>
        <dbReference type="PROSITE-ProRule" id="PRU00723"/>
    </source>
</evidence>
<keyword evidence="6" id="KW-0040">ANK repeat</keyword>
<dbReference type="Gene3D" id="3.30.1370.210">
    <property type="match status" value="1"/>
</dbReference>
<dbReference type="Proteomes" id="UP001153076">
    <property type="component" value="Unassembled WGS sequence"/>
</dbReference>
<evidence type="ECO:0000256" key="6">
    <source>
        <dbReference type="PROSITE-ProRule" id="PRU00023"/>
    </source>
</evidence>
<feature type="compositionally biased region" description="Low complexity" evidence="8">
    <location>
        <begin position="331"/>
        <end position="346"/>
    </location>
</feature>
<dbReference type="SMART" id="SM00248">
    <property type="entry name" value="ANK"/>
    <property type="match status" value="2"/>
</dbReference>
<feature type="zinc finger region" description="C3H1-type" evidence="7">
    <location>
        <begin position="240"/>
        <end position="267"/>
    </location>
</feature>
<dbReference type="FunFam" id="3.30.1370.210:FF:000007">
    <property type="entry name" value="Zinc finger CCCH domain-containing protein"/>
    <property type="match status" value="1"/>
</dbReference>
<dbReference type="PANTHER" id="PTHR14493">
    <property type="entry name" value="UNKEMPT FAMILY MEMBER"/>
    <property type="match status" value="1"/>
</dbReference>
<keyword evidence="5" id="KW-0238">DNA-binding</keyword>
<proteinExistence type="predicted"/>
<keyword evidence="4 7" id="KW-0862">Zinc</keyword>
<name>A0A9Q1K963_9CARY</name>
<dbReference type="Pfam" id="PF00642">
    <property type="entry name" value="zf-CCCH"/>
    <property type="match status" value="1"/>
</dbReference>
<feature type="compositionally biased region" description="Low complexity" evidence="8">
    <location>
        <begin position="393"/>
        <end position="403"/>
    </location>
</feature>
<keyword evidence="1 7" id="KW-0479">Metal-binding</keyword>
<dbReference type="SUPFAM" id="SSF48403">
    <property type="entry name" value="Ankyrin repeat"/>
    <property type="match status" value="1"/>
</dbReference>
<dbReference type="EMBL" id="JAKOGI010000243">
    <property type="protein sequence ID" value="KAJ8438714.1"/>
    <property type="molecule type" value="Genomic_DNA"/>
</dbReference>
<evidence type="ECO:0000256" key="4">
    <source>
        <dbReference type="ARBA" id="ARBA00022833"/>
    </source>
</evidence>
<reference evidence="10" key="1">
    <citation type="submission" date="2022-04" db="EMBL/GenBank/DDBJ databases">
        <title>Carnegiea gigantea Genome sequencing and assembly v2.</title>
        <authorList>
            <person name="Copetti D."/>
            <person name="Sanderson M.J."/>
            <person name="Burquez A."/>
            <person name="Wojciechowski M.F."/>
        </authorList>
    </citation>
    <scope>NUCLEOTIDE SEQUENCE</scope>
    <source>
        <strain evidence="10">SGP5-SGP5p</strain>
        <tissue evidence="10">Aerial part</tissue>
    </source>
</reference>
<evidence type="ECO:0000256" key="1">
    <source>
        <dbReference type="ARBA" id="ARBA00022723"/>
    </source>
</evidence>
<dbReference type="GO" id="GO:0010468">
    <property type="term" value="P:regulation of gene expression"/>
    <property type="evidence" value="ECO:0007669"/>
    <property type="project" value="UniProtKB-ARBA"/>
</dbReference>
<evidence type="ECO:0000259" key="9">
    <source>
        <dbReference type="PROSITE" id="PS50103"/>
    </source>
</evidence>
<evidence type="ECO:0000256" key="8">
    <source>
        <dbReference type="SAM" id="MobiDB-lite"/>
    </source>
</evidence>
<feature type="region of interest" description="Disordered" evidence="8">
    <location>
        <begin position="390"/>
        <end position="419"/>
    </location>
</feature>
<sequence length="573" mass="62969">MVNTPPWIESITRLLSKMSNMGAELKQEDGALILLELAASDDLDGFKSAIENWALPVDELGLWYARRIGSNKMGYELRTPLMVASLYGSTKVVDYILRSGLTDVNRVAGSDRVTAIHCAVAGGSDSAAFVVNRLIAAGAEVDVRATELIPRFAPKKQLENLLVNDKVCEEIPRQQSPVPAGSPERQPLPDINNGVYSTDEFRMYYFKIKPCSRAYTHDWTECPFAHPGENARRRDPSKYQYTCVPCPDFKKGSCTKGDDCEFAHGVFESWLHPAQYRTRLCKDETGCARKVCFFAHKKEELRPVYHATGSAIPGPDMGVGVGMSMGMASSGISTPPLSPSLSPKSSGVGGGAWQGKVSPPSLQLPGSRLRASLSARDVELERELIKIETQIKQQQQQQNQNQTHHYHHHPNQILSPRPWDLNPVNLETVYGSITMPRKLSPPRGFDSSSSSPKSVAAAMLNSRAAAFAKRSQSFVDRAANYGGGSGSVLSSPMADWGSPKGRAEWGVQGEELNKLRKSNSFGFRASGRSTPVRASPPGFNEPDVSWVNSLVKEEEMRSPWVEQLYIEQEQLVA</sequence>